<gene>
    <name evidence="1" type="ORF">GCM10007971_25770</name>
</gene>
<reference evidence="1" key="2">
    <citation type="submission" date="2020-09" db="EMBL/GenBank/DDBJ databases">
        <authorList>
            <person name="Sun Q."/>
            <person name="Ohkuma M."/>
        </authorList>
    </citation>
    <scope>NUCLEOTIDE SEQUENCE</scope>
    <source>
        <strain evidence="1">JCM 17251</strain>
    </source>
</reference>
<sequence length="56" mass="6483">MKLGNLFMSTIKEVLIPAKRDVLKDKRGPLNTYKASLSLEKRGYFYCISNYKVKVL</sequence>
<name>A0A917Y1I0_9BACI</name>
<reference evidence="1" key="1">
    <citation type="journal article" date="2014" name="Int. J. Syst. Evol. Microbiol.">
        <title>Complete genome sequence of Corynebacterium casei LMG S-19264T (=DSM 44701T), isolated from a smear-ripened cheese.</title>
        <authorList>
            <consortium name="US DOE Joint Genome Institute (JGI-PGF)"/>
            <person name="Walter F."/>
            <person name="Albersmeier A."/>
            <person name="Kalinowski J."/>
            <person name="Ruckert C."/>
        </authorList>
    </citation>
    <scope>NUCLEOTIDE SEQUENCE</scope>
    <source>
        <strain evidence="1">JCM 17251</strain>
    </source>
</reference>
<proteinExistence type="predicted"/>
<organism evidence="1 2">
    <name type="scientific">Oceanobacillus indicireducens</name>
    <dbReference type="NCBI Taxonomy" id="1004261"/>
    <lineage>
        <taxon>Bacteria</taxon>
        <taxon>Bacillati</taxon>
        <taxon>Bacillota</taxon>
        <taxon>Bacilli</taxon>
        <taxon>Bacillales</taxon>
        <taxon>Bacillaceae</taxon>
        <taxon>Oceanobacillus</taxon>
    </lineage>
</organism>
<evidence type="ECO:0000313" key="1">
    <source>
        <dbReference type="EMBL" id="GGN61077.1"/>
    </source>
</evidence>
<dbReference type="Proteomes" id="UP000624041">
    <property type="component" value="Unassembled WGS sequence"/>
</dbReference>
<keyword evidence="2" id="KW-1185">Reference proteome</keyword>
<dbReference type="EMBL" id="BMOS01000019">
    <property type="protein sequence ID" value="GGN61077.1"/>
    <property type="molecule type" value="Genomic_DNA"/>
</dbReference>
<evidence type="ECO:0000313" key="2">
    <source>
        <dbReference type="Proteomes" id="UP000624041"/>
    </source>
</evidence>
<comment type="caution">
    <text evidence="1">The sequence shown here is derived from an EMBL/GenBank/DDBJ whole genome shotgun (WGS) entry which is preliminary data.</text>
</comment>
<dbReference type="AlphaFoldDB" id="A0A917Y1I0"/>
<accession>A0A917Y1I0</accession>
<protein>
    <submittedName>
        <fullName evidence="1">Uncharacterized protein</fullName>
    </submittedName>
</protein>